<organism evidence="2 3">
    <name type="scientific">Nepenthes gracilis</name>
    <name type="common">Slender pitcher plant</name>
    <dbReference type="NCBI Taxonomy" id="150966"/>
    <lineage>
        <taxon>Eukaryota</taxon>
        <taxon>Viridiplantae</taxon>
        <taxon>Streptophyta</taxon>
        <taxon>Embryophyta</taxon>
        <taxon>Tracheophyta</taxon>
        <taxon>Spermatophyta</taxon>
        <taxon>Magnoliopsida</taxon>
        <taxon>eudicotyledons</taxon>
        <taxon>Gunneridae</taxon>
        <taxon>Pentapetalae</taxon>
        <taxon>Caryophyllales</taxon>
        <taxon>Nepenthaceae</taxon>
        <taxon>Nepenthes</taxon>
    </lineage>
</organism>
<name>A0AAD3TEF3_NEPGR</name>
<proteinExistence type="predicted"/>
<evidence type="ECO:0000256" key="1">
    <source>
        <dbReference type="SAM" id="MobiDB-lite"/>
    </source>
</evidence>
<gene>
    <name evidence="2" type="ORF">Nepgr_028935</name>
</gene>
<protein>
    <submittedName>
        <fullName evidence="2">Uncharacterized protein</fullName>
    </submittedName>
</protein>
<reference evidence="2" key="1">
    <citation type="submission" date="2023-05" db="EMBL/GenBank/DDBJ databases">
        <title>Nepenthes gracilis genome sequencing.</title>
        <authorList>
            <person name="Fukushima K."/>
        </authorList>
    </citation>
    <scope>NUCLEOTIDE SEQUENCE</scope>
    <source>
        <strain evidence="2">SING2019-196</strain>
    </source>
</reference>
<dbReference type="EMBL" id="BSYO01000032">
    <property type="protein sequence ID" value="GMH27092.1"/>
    <property type="molecule type" value="Genomic_DNA"/>
</dbReference>
<keyword evidence="3" id="KW-1185">Reference proteome</keyword>
<feature type="region of interest" description="Disordered" evidence="1">
    <location>
        <begin position="1"/>
        <end position="39"/>
    </location>
</feature>
<accession>A0AAD3TEF3</accession>
<dbReference type="AlphaFoldDB" id="A0AAD3TEF3"/>
<evidence type="ECO:0000313" key="2">
    <source>
        <dbReference type="EMBL" id="GMH27092.1"/>
    </source>
</evidence>
<feature type="compositionally biased region" description="Polar residues" evidence="1">
    <location>
        <begin position="1"/>
        <end position="16"/>
    </location>
</feature>
<dbReference type="Proteomes" id="UP001279734">
    <property type="component" value="Unassembled WGS sequence"/>
</dbReference>
<sequence>MAALRTSAQYHRSTAAETPIRPRAERQGDTGGAGRDTGLRIGKSITKALGEARCDRNLAEQRRIEDEVLAFESQAVEDHRRLVLAVLFIVEQLSAVKLYAEAAAVQRLILLCKWLRAMMQKKVVIAIWG</sequence>
<evidence type="ECO:0000313" key="3">
    <source>
        <dbReference type="Proteomes" id="UP001279734"/>
    </source>
</evidence>
<comment type="caution">
    <text evidence="2">The sequence shown here is derived from an EMBL/GenBank/DDBJ whole genome shotgun (WGS) entry which is preliminary data.</text>
</comment>